<evidence type="ECO:0000313" key="3">
    <source>
        <dbReference type="Proteomes" id="UP000785679"/>
    </source>
</evidence>
<keyword evidence="3" id="KW-1185">Reference proteome</keyword>
<organism evidence="2 3">
    <name type="scientific">Halteria grandinella</name>
    <dbReference type="NCBI Taxonomy" id="5974"/>
    <lineage>
        <taxon>Eukaryota</taxon>
        <taxon>Sar</taxon>
        <taxon>Alveolata</taxon>
        <taxon>Ciliophora</taxon>
        <taxon>Intramacronucleata</taxon>
        <taxon>Spirotrichea</taxon>
        <taxon>Stichotrichia</taxon>
        <taxon>Sporadotrichida</taxon>
        <taxon>Halteriidae</taxon>
        <taxon>Halteria</taxon>
    </lineage>
</organism>
<dbReference type="Proteomes" id="UP000785679">
    <property type="component" value="Unassembled WGS sequence"/>
</dbReference>
<evidence type="ECO:0000313" key="2">
    <source>
        <dbReference type="EMBL" id="TNV74443.1"/>
    </source>
</evidence>
<accession>A0A8J8NGR0</accession>
<feature type="region of interest" description="Disordered" evidence="1">
    <location>
        <begin position="107"/>
        <end position="138"/>
    </location>
</feature>
<reference evidence="2" key="1">
    <citation type="submission" date="2019-06" db="EMBL/GenBank/DDBJ databases">
        <authorList>
            <person name="Zheng W."/>
        </authorList>
    </citation>
    <scope>NUCLEOTIDE SEQUENCE</scope>
    <source>
        <strain evidence="2">QDHG01</strain>
    </source>
</reference>
<feature type="compositionally biased region" description="Basic and acidic residues" evidence="1">
    <location>
        <begin position="115"/>
        <end position="131"/>
    </location>
</feature>
<dbReference type="EMBL" id="RRYP01016986">
    <property type="protein sequence ID" value="TNV74443.1"/>
    <property type="molecule type" value="Genomic_DNA"/>
</dbReference>
<evidence type="ECO:0000256" key="1">
    <source>
        <dbReference type="SAM" id="MobiDB-lite"/>
    </source>
</evidence>
<dbReference type="AlphaFoldDB" id="A0A8J8NGR0"/>
<feature type="region of interest" description="Disordered" evidence="1">
    <location>
        <begin position="37"/>
        <end position="58"/>
    </location>
</feature>
<sequence length="226" mass="25754">MNDSKCDLSATAAVTPTNDCSSIVHSQRTFKTSTPLLLTPNYLPTPQRSPMDQSCSRTACSSSESQKNLVRNPNFLFRGSSSSSKNGIFKSTNRLLCQSTVLETISENLDDEQQPQEKKQERLQQIEETKQRAIKQSGKKGQDFTNAIQKIYQDKMIKKKTLLKTQKVINKENFQPKSLEFSDEYEEESSNEVGERKKILPVRHVFKSNLQKRISKTENKLIDPFA</sequence>
<comment type="caution">
    <text evidence="2">The sequence shown here is derived from an EMBL/GenBank/DDBJ whole genome shotgun (WGS) entry which is preliminary data.</text>
</comment>
<protein>
    <submittedName>
        <fullName evidence="2">Uncharacterized protein</fullName>
    </submittedName>
</protein>
<proteinExistence type="predicted"/>
<name>A0A8J8NGR0_HALGN</name>
<feature type="compositionally biased region" description="Low complexity" evidence="1">
    <location>
        <begin position="37"/>
        <end position="46"/>
    </location>
</feature>
<gene>
    <name evidence="2" type="ORF">FGO68_gene13511</name>
</gene>